<evidence type="ECO:0000313" key="3">
    <source>
        <dbReference type="Proteomes" id="UP001482620"/>
    </source>
</evidence>
<dbReference type="EMBL" id="JAHRIQ010059189">
    <property type="protein sequence ID" value="MEQ2240431.1"/>
    <property type="molecule type" value="Genomic_DNA"/>
</dbReference>
<keyword evidence="3" id="KW-1185">Reference proteome</keyword>
<gene>
    <name evidence="2" type="ORF">ILYODFUR_014783</name>
</gene>
<dbReference type="Proteomes" id="UP001482620">
    <property type="component" value="Unassembled WGS sequence"/>
</dbReference>
<protein>
    <submittedName>
        <fullName evidence="2">Uncharacterized protein</fullName>
    </submittedName>
</protein>
<proteinExistence type="predicted"/>
<comment type="caution">
    <text evidence="2">The sequence shown here is derived from an EMBL/GenBank/DDBJ whole genome shotgun (WGS) entry which is preliminary data.</text>
</comment>
<evidence type="ECO:0000256" key="1">
    <source>
        <dbReference type="SAM" id="MobiDB-lite"/>
    </source>
</evidence>
<name>A0ABV0U6T2_9TELE</name>
<evidence type="ECO:0000313" key="2">
    <source>
        <dbReference type="EMBL" id="MEQ2240431.1"/>
    </source>
</evidence>
<organism evidence="2 3">
    <name type="scientific">Ilyodon furcidens</name>
    <name type="common">goldbreast splitfin</name>
    <dbReference type="NCBI Taxonomy" id="33524"/>
    <lineage>
        <taxon>Eukaryota</taxon>
        <taxon>Metazoa</taxon>
        <taxon>Chordata</taxon>
        <taxon>Craniata</taxon>
        <taxon>Vertebrata</taxon>
        <taxon>Euteleostomi</taxon>
        <taxon>Actinopterygii</taxon>
        <taxon>Neopterygii</taxon>
        <taxon>Teleostei</taxon>
        <taxon>Neoteleostei</taxon>
        <taxon>Acanthomorphata</taxon>
        <taxon>Ovalentaria</taxon>
        <taxon>Atherinomorphae</taxon>
        <taxon>Cyprinodontiformes</taxon>
        <taxon>Goodeidae</taxon>
        <taxon>Ilyodon</taxon>
    </lineage>
</organism>
<accession>A0ABV0U6T2</accession>
<reference evidence="2 3" key="1">
    <citation type="submission" date="2021-06" db="EMBL/GenBank/DDBJ databases">
        <authorList>
            <person name="Palmer J.M."/>
        </authorList>
    </citation>
    <scope>NUCLEOTIDE SEQUENCE [LARGE SCALE GENOMIC DNA]</scope>
    <source>
        <strain evidence="3">if_2019</strain>
        <tissue evidence="2">Muscle</tissue>
    </source>
</reference>
<feature type="region of interest" description="Disordered" evidence="1">
    <location>
        <begin position="45"/>
        <end position="65"/>
    </location>
</feature>
<sequence>MEVSKEKLESKFQQRNIRDVWTGMKITGFKQKDELNTFFNRFSSEISSPSSSTAHSQTDIPPSFDPQLSCHTSNVLSSTSAIDSSAPTCLPSNKQQTIKDGDAPFASPFHVCFKRSPAQKIKLERLN</sequence>
<feature type="compositionally biased region" description="Low complexity" evidence="1">
    <location>
        <begin position="45"/>
        <end position="56"/>
    </location>
</feature>